<organism evidence="1 2">
    <name type="scientific">Orchesella cincta</name>
    <name type="common">Springtail</name>
    <name type="synonym">Podura cincta</name>
    <dbReference type="NCBI Taxonomy" id="48709"/>
    <lineage>
        <taxon>Eukaryota</taxon>
        <taxon>Metazoa</taxon>
        <taxon>Ecdysozoa</taxon>
        <taxon>Arthropoda</taxon>
        <taxon>Hexapoda</taxon>
        <taxon>Collembola</taxon>
        <taxon>Entomobryomorpha</taxon>
        <taxon>Entomobryoidea</taxon>
        <taxon>Orchesellidae</taxon>
        <taxon>Orchesellinae</taxon>
        <taxon>Orchesella</taxon>
    </lineage>
</organism>
<keyword evidence="2" id="KW-1185">Reference proteome</keyword>
<dbReference type="InterPro" id="IPR035899">
    <property type="entry name" value="DBL_dom_sf"/>
</dbReference>
<sequence length="198" mass="22360">MGCCGCLSKNKGKTSRGLSRKEGKNDVVISQVEARYASSEKLKITYGEALQYMVDKHLEALRTEAAFFDQTELIAFNSLFLDLNIAQKEFMKKLTKFIVGPNNATFDDNLPEVICNVSDLFIEAEKGYFQMYGRYVMVMSKVQKVISKENGIEKIANFLEAKHNESVTGDVPKEFHILTMESISHETFSENAPISFDI</sequence>
<dbReference type="EMBL" id="LJIJ01000857">
    <property type="protein sequence ID" value="ODM94123.1"/>
    <property type="molecule type" value="Genomic_DNA"/>
</dbReference>
<evidence type="ECO:0000313" key="1">
    <source>
        <dbReference type="EMBL" id="ODM94123.1"/>
    </source>
</evidence>
<reference evidence="1 2" key="1">
    <citation type="journal article" date="2016" name="Genome Biol. Evol.">
        <title>Gene Family Evolution Reflects Adaptation to Soil Environmental Stressors in the Genome of the Collembolan Orchesella cincta.</title>
        <authorList>
            <person name="Faddeeva-Vakhrusheva A."/>
            <person name="Derks M.F."/>
            <person name="Anvar S.Y."/>
            <person name="Agamennone V."/>
            <person name="Suring W."/>
            <person name="Smit S."/>
            <person name="van Straalen N.M."/>
            <person name="Roelofs D."/>
        </authorList>
    </citation>
    <scope>NUCLEOTIDE SEQUENCE [LARGE SCALE GENOMIC DNA]</scope>
    <source>
        <tissue evidence="1">Mixed pool</tissue>
    </source>
</reference>
<dbReference type="SUPFAM" id="SSF48065">
    <property type="entry name" value="DBL homology domain (DH-domain)"/>
    <property type="match status" value="1"/>
</dbReference>
<evidence type="ECO:0000313" key="2">
    <source>
        <dbReference type="Proteomes" id="UP000094527"/>
    </source>
</evidence>
<accession>A0A1D2MM96</accession>
<comment type="caution">
    <text evidence="1">The sequence shown here is derived from an EMBL/GenBank/DDBJ whole genome shotgun (WGS) entry which is preliminary data.</text>
</comment>
<dbReference type="AlphaFoldDB" id="A0A1D2MM96"/>
<protein>
    <submittedName>
        <fullName evidence="1">Uncharacterized protein</fullName>
    </submittedName>
</protein>
<gene>
    <name evidence="1" type="ORF">Ocin01_12561</name>
</gene>
<dbReference type="Proteomes" id="UP000094527">
    <property type="component" value="Unassembled WGS sequence"/>
</dbReference>
<proteinExistence type="predicted"/>
<dbReference type="Gene3D" id="1.20.900.10">
    <property type="entry name" value="Dbl homology (DH) domain"/>
    <property type="match status" value="1"/>
</dbReference>
<name>A0A1D2MM96_ORCCI</name>